<dbReference type="PANTHER" id="PTHR31680:SF15">
    <property type="entry name" value="PROTEIN LONGIFOLIA 2"/>
    <property type="match status" value="1"/>
</dbReference>
<evidence type="ECO:0000259" key="2">
    <source>
        <dbReference type="Pfam" id="PF14309"/>
    </source>
</evidence>
<feature type="domain" description="DUF4378" evidence="2">
    <location>
        <begin position="677"/>
        <end position="800"/>
    </location>
</feature>
<proteinExistence type="predicted"/>
<evidence type="ECO:0000313" key="4">
    <source>
        <dbReference type="Proteomes" id="UP001159364"/>
    </source>
</evidence>
<evidence type="ECO:0000256" key="1">
    <source>
        <dbReference type="SAM" id="MobiDB-lite"/>
    </source>
</evidence>
<reference evidence="3 4" key="1">
    <citation type="submission" date="2021-09" db="EMBL/GenBank/DDBJ databases">
        <title>Genomic insights and catalytic innovation underlie evolution of tropane alkaloids biosynthesis.</title>
        <authorList>
            <person name="Wang Y.-J."/>
            <person name="Tian T."/>
            <person name="Huang J.-P."/>
            <person name="Huang S.-X."/>
        </authorList>
    </citation>
    <scope>NUCLEOTIDE SEQUENCE [LARGE SCALE GENOMIC DNA]</scope>
    <source>
        <strain evidence="3">KIB-2018</strain>
        <tissue evidence="3">Leaf</tissue>
    </source>
</reference>
<feature type="region of interest" description="Disordered" evidence="1">
    <location>
        <begin position="481"/>
        <end position="587"/>
    </location>
</feature>
<dbReference type="InterPro" id="IPR025486">
    <property type="entry name" value="DUF4378"/>
</dbReference>
<dbReference type="AlphaFoldDB" id="A0AAV8SI43"/>
<feature type="compositionally biased region" description="Polar residues" evidence="1">
    <location>
        <begin position="522"/>
        <end position="535"/>
    </location>
</feature>
<sequence length="823" mass="91029">MSTDSDITNDIGFGSCGSGVLQIYSHSPNVYGNHLLFGSNVFTTIIRKRTLIEKKQNAMKEKQKTSSESTITYIASSSCSSSLSSLECSKASQFLKLMFGDVVKDSIYKEAHGLSVKAARKGSTGGQTRKYIDSPIPLQHLKHVDPKASRSKESFQVVHKLQETSSRTSEGKFGSSNSSLREARLFSCDGRKSIEALESALKLKELPRLSLDSRAGSTRGSPTEMKSNYTPSGSVAKLMGLENLPELTSTKGNHIMYTETTKIKKMILPQYHPVRLTRKSPSPRQRNWESEKKSTLSLKFPIQPAPWKQIHGTRGCQTPALKTQVSPTKSPHSSLSVYGDLDKRLAQLEFKKSGKDIRALKQIHETMQKTEEMLETRNEASNLLNFLSATGSSDSVNQQPKPKILKNLQNKCFNSASTKGINSTKESKSPIIIMKPARCVDKASRPTSSMNITCNLSEPIIMPQAVRASNKNYGARLVRFTQTSNEPQSTRMSPKQGKGSTSLNLRQQQKKPGLEKQPHPKVSSSDLNGAGQQPTRELIESDSPDRKSNRKPMGDGSSSIGSEVRDLSFQSESVSQHSENGVSLGSLVDEEVPSMDRSDKSSSILNQQAQSIENNPIARPIKARSHKVPATSSEQPSPITVLDATFGLDDLPSPIKKISIAFKEFESQFTTIRLNPTNYPINCSLFLALEEAKGRPRHLKGCVDKQIDSKPPLNTQRNRKLYLENSLKWWLCSIMPVEHGQIGHLLLGELHSEIDRLQSANANCSLDLTHESSHWTAYHDEIPELLLCIESLIFKDLINEVSTNKTGGLLGRPADHFKQLFSV</sequence>
<dbReference type="PANTHER" id="PTHR31680">
    <property type="entry name" value="LONGIFOLIA PROTEIN"/>
    <property type="match status" value="1"/>
</dbReference>
<feature type="region of interest" description="Disordered" evidence="1">
    <location>
        <begin position="276"/>
        <end position="295"/>
    </location>
</feature>
<name>A0AAV8SI43_9ROSI</name>
<feature type="compositionally biased region" description="Polar residues" evidence="1">
    <location>
        <begin position="481"/>
        <end position="507"/>
    </location>
</feature>
<dbReference type="GO" id="GO:0051513">
    <property type="term" value="P:regulation of monopolar cell growth"/>
    <property type="evidence" value="ECO:0007669"/>
    <property type="project" value="InterPro"/>
</dbReference>
<gene>
    <name evidence="3" type="ORF">K2173_025841</name>
</gene>
<feature type="region of interest" description="Disordered" evidence="1">
    <location>
        <begin position="212"/>
        <end position="233"/>
    </location>
</feature>
<evidence type="ECO:0000313" key="3">
    <source>
        <dbReference type="EMBL" id="KAJ8751679.1"/>
    </source>
</evidence>
<feature type="compositionally biased region" description="Polar residues" evidence="1">
    <location>
        <begin position="215"/>
        <end position="233"/>
    </location>
</feature>
<keyword evidence="4" id="KW-1185">Reference proteome</keyword>
<feature type="compositionally biased region" description="Basic and acidic residues" evidence="1">
    <location>
        <begin position="537"/>
        <end position="547"/>
    </location>
</feature>
<feature type="compositionally biased region" description="Polar residues" evidence="1">
    <location>
        <begin position="568"/>
        <end position="583"/>
    </location>
</feature>
<dbReference type="Proteomes" id="UP001159364">
    <property type="component" value="Linkage Group LG11"/>
</dbReference>
<accession>A0AAV8SI43</accession>
<comment type="caution">
    <text evidence="3">The sequence shown here is derived from an EMBL/GenBank/DDBJ whole genome shotgun (WGS) entry which is preliminary data.</text>
</comment>
<protein>
    <recommendedName>
        <fullName evidence="2">DUF4378 domain-containing protein</fullName>
    </recommendedName>
</protein>
<organism evidence="3 4">
    <name type="scientific">Erythroxylum novogranatense</name>
    <dbReference type="NCBI Taxonomy" id="1862640"/>
    <lineage>
        <taxon>Eukaryota</taxon>
        <taxon>Viridiplantae</taxon>
        <taxon>Streptophyta</taxon>
        <taxon>Embryophyta</taxon>
        <taxon>Tracheophyta</taxon>
        <taxon>Spermatophyta</taxon>
        <taxon>Magnoliopsida</taxon>
        <taxon>eudicotyledons</taxon>
        <taxon>Gunneridae</taxon>
        <taxon>Pentapetalae</taxon>
        <taxon>rosids</taxon>
        <taxon>fabids</taxon>
        <taxon>Malpighiales</taxon>
        <taxon>Erythroxylaceae</taxon>
        <taxon>Erythroxylum</taxon>
    </lineage>
</organism>
<dbReference type="InterPro" id="IPR033334">
    <property type="entry name" value="LNG1/2"/>
</dbReference>
<dbReference type="EMBL" id="JAIWQS010000011">
    <property type="protein sequence ID" value="KAJ8751679.1"/>
    <property type="molecule type" value="Genomic_DNA"/>
</dbReference>
<dbReference type="Pfam" id="PF14309">
    <property type="entry name" value="DUF4378"/>
    <property type="match status" value="1"/>
</dbReference>